<comment type="caution">
    <text evidence="2">The sequence shown here is derived from an EMBL/GenBank/DDBJ whole genome shotgun (WGS) entry which is preliminary data.</text>
</comment>
<sequence length="121" mass="13496">MADDIPQVHATQSTEDAASSPNGDHPVLSDGLVSELTRFFNLCTAVDEVAYSRDVLNALADVDFAAIQSHEQTTNVDMHTINLDILTSLADHNEWLRLTNTALRNLPEIYRLTYNVIVREE</sequence>
<gene>
    <name evidence="2" type="ORF">QM012_003744</name>
</gene>
<proteinExistence type="predicted"/>
<reference evidence="2 3" key="1">
    <citation type="submission" date="2023-11" db="EMBL/GenBank/DDBJ databases">
        <title>Draft genome sequence and annotation of the polyextremotolerant black yeast-like fungus Aureobasidium pullulans NRRL 62042.</title>
        <authorList>
            <person name="Dielentheis-Frenken M.R.E."/>
            <person name="Wibberg D."/>
            <person name="Blank L.M."/>
            <person name="Tiso T."/>
        </authorList>
    </citation>
    <scope>NUCLEOTIDE SEQUENCE [LARGE SCALE GENOMIC DNA]</scope>
    <source>
        <strain evidence="2 3">NRRL 62042</strain>
    </source>
</reference>
<protein>
    <submittedName>
        <fullName evidence="2">Uncharacterized protein</fullName>
    </submittedName>
</protein>
<name>A0ABR0T7S1_AURPU</name>
<organism evidence="2 3">
    <name type="scientific">Aureobasidium pullulans</name>
    <name type="common">Black yeast</name>
    <name type="synonym">Pullularia pullulans</name>
    <dbReference type="NCBI Taxonomy" id="5580"/>
    <lineage>
        <taxon>Eukaryota</taxon>
        <taxon>Fungi</taxon>
        <taxon>Dikarya</taxon>
        <taxon>Ascomycota</taxon>
        <taxon>Pezizomycotina</taxon>
        <taxon>Dothideomycetes</taxon>
        <taxon>Dothideomycetidae</taxon>
        <taxon>Dothideales</taxon>
        <taxon>Saccotheciaceae</taxon>
        <taxon>Aureobasidium</taxon>
    </lineage>
</organism>
<feature type="compositionally biased region" description="Polar residues" evidence="1">
    <location>
        <begin position="9"/>
        <end position="22"/>
    </location>
</feature>
<dbReference type="EMBL" id="JASGXD010000017">
    <property type="protein sequence ID" value="KAK6000498.1"/>
    <property type="molecule type" value="Genomic_DNA"/>
</dbReference>
<evidence type="ECO:0000256" key="1">
    <source>
        <dbReference type="SAM" id="MobiDB-lite"/>
    </source>
</evidence>
<keyword evidence="3" id="KW-1185">Reference proteome</keyword>
<evidence type="ECO:0000313" key="3">
    <source>
        <dbReference type="Proteomes" id="UP001341245"/>
    </source>
</evidence>
<evidence type="ECO:0000313" key="2">
    <source>
        <dbReference type="EMBL" id="KAK6000498.1"/>
    </source>
</evidence>
<feature type="region of interest" description="Disordered" evidence="1">
    <location>
        <begin position="1"/>
        <end position="27"/>
    </location>
</feature>
<dbReference type="Proteomes" id="UP001341245">
    <property type="component" value="Unassembled WGS sequence"/>
</dbReference>
<accession>A0ABR0T7S1</accession>